<evidence type="ECO:0000256" key="4">
    <source>
        <dbReference type="ARBA" id="ARBA00022840"/>
    </source>
</evidence>
<feature type="region of interest" description="Disordered" evidence="5">
    <location>
        <begin position="546"/>
        <end position="687"/>
    </location>
</feature>
<dbReference type="Pfam" id="PF00069">
    <property type="entry name" value="Pkinase"/>
    <property type="match status" value="1"/>
</dbReference>
<dbReference type="CDD" id="cd14014">
    <property type="entry name" value="STKc_PknB_like"/>
    <property type="match status" value="1"/>
</dbReference>
<dbReference type="Gene3D" id="3.30.200.20">
    <property type="entry name" value="Phosphorylase Kinase, domain 1"/>
    <property type="match status" value="1"/>
</dbReference>
<dbReference type="GO" id="GO:0005524">
    <property type="term" value="F:ATP binding"/>
    <property type="evidence" value="ECO:0007669"/>
    <property type="project" value="UniProtKB-KW"/>
</dbReference>
<feature type="compositionally biased region" description="Low complexity" evidence="5">
    <location>
        <begin position="615"/>
        <end position="625"/>
    </location>
</feature>
<evidence type="ECO:0000259" key="6">
    <source>
        <dbReference type="PROSITE" id="PS50011"/>
    </source>
</evidence>
<dbReference type="InterPro" id="IPR000719">
    <property type="entry name" value="Prot_kinase_dom"/>
</dbReference>
<feature type="compositionally biased region" description="Basic residues" evidence="5">
    <location>
        <begin position="593"/>
        <end position="614"/>
    </location>
</feature>
<reference evidence="7 8" key="1">
    <citation type="submission" date="2019-02" db="EMBL/GenBank/DDBJ databases">
        <authorList>
            <person name="Khodamoradi S."/>
            <person name="Hahnke R.L."/>
            <person name="Kaempfer P."/>
            <person name="Schumann P."/>
            <person name="Rohde M."/>
            <person name="Steinert M."/>
            <person name="Luzhetskyy A."/>
            <person name="Wink J."/>
            <person name="Ruckert C."/>
        </authorList>
    </citation>
    <scope>NUCLEOTIDE SEQUENCE [LARGE SCALE GENOMIC DNA]</scope>
    <source>
        <strain evidence="7 8">M2</strain>
    </source>
</reference>
<evidence type="ECO:0000313" key="7">
    <source>
        <dbReference type="EMBL" id="QBI56518.1"/>
    </source>
</evidence>
<keyword evidence="3 7" id="KW-0418">Kinase</keyword>
<dbReference type="InterPro" id="IPR011009">
    <property type="entry name" value="Kinase-like_dom_sf"/>
</dbReference>
<feature type="compositionally biased region" description="Low complexity" evidence="5">
    <location>
        <begin position="396"/>
        <end position="406"/>
    </location>
</feature>
<dbReference type="SUPFAM" id="SSF56112">
    <property type="entry name" value="Protein kinase-like (PK-like)"/>
    <property type="match status" value="1"/>
</dbReference>
<evidence type="ECO:0000256" key="2">
    <source>
        <dbReference type="ARBA" id="ARBA00022741"/>
    </source>
</evidence>
<feature type="compositionally biased region" description="Gly residues" evidence="5">
    <location>
        <begin position="438"/>
        <end position="450"/>
    </location>
</feature>
<accession>A0A4P6Q6V7</accession>
<dbReference type="EMBL" id="CP036455">
    <property type="protein sequence ID" value="QBI56518.1"/>
    <property type="molecule type" value="Genomic_DNA"/>
</dbReference>
<evidence type="ECO:0000313" key="8">
    <source>
        <dbReference type="Proteomes" id="UP000292235"/>
    </source>
</evidence>
<dbReference type="OrthoDB" id="3915799at2"/>
<proteinExistence type="predicted"/>
<evidence type="ECO:0000256" key="5">
    <source>
        <dbReference type="SAM" id="MobiDB-lite"/>
    </source>
</evidence>
<feature type="compositionally biased region" description="Basic residues" evidence="5">
    <location>
        <begin position="554"/>
        <end position="570"/>
    </location>
</feature>
<feature type="domain" description="Protein kinase" evidence="6">
    <location>
        <begin position="16"/>
        <end position="265"/>
    </location>
</feature>
<feature type="compositionally biased region" description="Low complexity" evidence="5">
    <location>
        <begin position="326"/>
        <end position="343"/>
    </location>
</feature>
<organism evidence="7 8">
    <name type="scientific">Streptomonospora litoralis</name>
    <dbReference type="NCBI Taxonomy" id="2498135"/>
    <lineage>
        <taxon>Bacteria</taxon>
        <taxon>Bacillati</taxon>
        <taxon>Actinomycetota</taxon>
        <taxon>Actinomycetes</taxon>
        <taxon>Streptosporangiales</taxon>
        <taxon>Nocardiopsidaceae</taxon>
        <taxon>Streptomonospora</taxon>
    </lineage>
</organism>
<evidence type="ECO:0000256" key="3">
    <source>
        <dbReference type="ARBA" id="ARBA00022777"/>
    </source>
</evidence>
<keyword evidence="1 7" id="KW-0808">Transferase</keyword>
<dbReference type="EC" id="2.7.11.1" evidence="7"/>
<dbReference type="PROSITE" id="PS00108">
    <property type="entry name" value="PROTEIN_KINASE_ST"/>
    <property type="match status" value="1"/>
</dbReference>
<dbReference type="Gene3D" id="1.10.510.10">
    <property type="entry name" value="Transferase(Phosphotransferase) domain 1"/>
    <property type="match status" value="1"/>
</dbReference>
<protein>
    <submittedName>
        <fullName evidence="7">Serine/threonine-protein kinase AfsK</fullName>
        <ecNumber evidence="7">2.7.11.1</ecNumber>
    </submittedName>
</protein>
<dbReference type="InterPro" id="IPR008271">
    <property type="entry name" value="Ser/Thr_kinase_AS"/>
</dbReference>
<feature type="compositionally biased region" description="Basic and acidic residues" evidence="5">
    <location>
        <begin position="576"/>
        <end position="592"/>
    </location>
</feature>
<dbReference type="Proteomes" id="UP000292235">
    <property type="component" value="Chromosome"/>
</dbReference>
<feature type="region of interest" description="Disordered" evidence="5">
    <location>
        <begin position="323"/>
        <end position="489"/>
    </location>
</feature>
<gene>
    <name evidence="7" type="primary">afsK15</name>
    <name evidence="7" type="ORF">EKD16_23860</name>
</gene>
<evidence type="ECO:0000256" key="1">
    <source>
        <dbReference type="ARBA" id="ARBA00022679"/>
    </source>
</evidence>
<dbReference type="PANTHER" id="PTHR43289:SF34">
    <property type="entry name" value="SERINE_THREONINE-PROTEIN KINASE YBDM-RELATED"/>
    <property type="match status" value="1"/>
</dbReference>
<dbReference type="GO" id="GO:0004674">
    <property type="term" value="F:protein serine/threonine kinase activity"/>
    <property type="evidence" value="ECO:0007669"/>
    <property type="project" value="UniProtKB-EC"/>
</dbReference>
<dbReference type="PANTHER" id="PTHR43289">
    <property type="entry name" value="MITOGEN-ACTIVATED PROTEIN KINASE KINASE KINASE 20-RELATED"/>
    <property type="match status" value="1"/>
</dbReference>
<dbReference type="RefSeq" id="WP_131101438.1">
    <property type="nucleotide sequence ID" value="NZ_CP036455.1"/>
</dbReference>
<keyword evidence="4" id="KW-0067">ATP-binding</keyword>
<name>A0A4P6Q6V7_9ACTN</name>
<dbReference type="KEGG" id="strr:EKD16_23860"/>
<sequence>MTSPLRPDDPDRIGDYTLRERLGQGGQGVVYLGESPDGDRAAVKVLSGEWAAADHRVRARLAKEVAATRKVAAFCTAAVLACDLDSDPPYVASEYVAGPTLRQSVKRDGPHRGSALDRLAIASATALVAVHEAGVVHRDFKPANILLGPDGPRVIDFGIARSTDATLTQTGSISGTPAYMAPEQIRGRRVEAATDVFAWAGVMVYAATGASPFGGGSVSEVIHSVLHAPPGLEGVNERLRPLLEVCLDKAPDRRPTALEVLGALIGRDVAAHGGTEATAVLRDGYTAATRAQPRIADTAALAALPGAGAGAAAGGAGATALGGGEAPSDGAGAAGEPSAAPPGRMEAAARSDAGASQGQNRQVRAADATDAAREASGPGDSGTRAAEGARGDRGAARSGAGPAEPGFPDPAAGVRAASGPAEHGQATGGDSTAHRGATDGGGSGGGGGHPIAGTAAGEPGTPHRGTRSADGPPYGGTRRDSSARHGPGRRRAEWSVAAALLLFALVLGGRLAWDTLSGPGPETADPAGEVAPTVSPSGFRVLRYGSRAGVDTRGHRRDRSRHRRAARRNSRLGLRTRADRPSRTHWPPDCRPARHRLPRSRRAGRPGRRRRRIHTVTAAAAADRPTGCHPRRVGPNESAIPLAHEPGTRTGMPYPGEPAPADRRRQAPSDEPGYAVTLKPRDPPTDSSACALITRESGRPADPCHVFRGFSRALVLSKRTTYTGRKDLASDGSAGRGYARSFVLSAHPRHMLPSLRRAGVERPDPVRC</sequence>
<keyword evidence="2" id="KW-0547">Nucleotide-binding</keyword>
<dbReference type="PROSITE" id="PS50011">
    <property type="entry name" value="PROTEIN_KINASE_DOM"/>
    <property type="match status" value="1"/>
</dbReference>
<dbReference type="AlphaFoldDB" id="A0A4P6Q6V7"/>
<keyword evidence="8" id="KW-1185">Reference proteome</keyword>